<dbReference type="GO" id="GO:0004794">
    <property type="term" value="F:threonine deaminase activity"/>
    <property type="evidence" value="ECO:0007669"/>
    <property type="project" value="UniProtKB-EC"/>
</dbReference>
<evidence type="ECO:0000256" key="1">
    <source>
        <dbReference type="ARBA" id="ARBA00001274"/>
    </source>
</evidence>
<keyword evidence="11" id="KW-1185">Reference proteome</keyword>
<comment type="similarity">
    <text evidence="3">Belongs to the serine/threonine dehydratase family.</text>
</comment>
<dbReference type="FunFam" id="3.40.50.1100:FF:000007">
    <property type="entry name" value="L-threonine dehydratase catabolic TdcB"/>
    <property type="match status" value="1"/>
</dbReference>
<proteinExistence type="inferred from homology"/>
<dbReference type="AlphaFoldDB" id="A0A365H8J9"/>
<evidence type="ECO:0000256" key="4">
    <source>
        <dbReference type="ARBA" id="ARBA00012096"/>
    </source>
</evidence>
<evidence type="ECO:0000256" key="2">
    <source>
        <dbReference type="ARBA" id="ARBA00001933"/>
    </source>
</evidence>
<gene>
    <name evidence="10" type="ORF">DPM19_11290</name>
</gene>
<dbReference type="PANTHER" id="PTHR48078:SF6">
    <property type="entry name" value="L-THREONINE DEHYDRATASE CATABOLIC TDCB"/>
    <property type="match status" value="1"/>
</dbReference>
<dbReference type="FunFam" id="3.40.50.1100:FF:000005">
    <property type="entry name" value="Threonine dehydratase catabolic"/>
    <property type="match status" value="1"/>
</dbReference>
<keyword evidence="6" id="KW-0456">Lyase</keyword>
<organism evidence="10 11">
    <name type="scientific">Actinomadura craniellae</name>
    <dbReference type="NCBI Taxonomy" id="2231787"/>
    <lineage>
        <taxon>Bacteria</taxon>
        <taxon>Bacillati</taxon>
        <taxon>Actinomycetota</taxon>
        <taxon>Actinomycetes</taxon>
        <taxon>Streptosporangiales</taxon>
        <taxon>Thermomonosporaceae</taxon>
        <taxon>Actinomadura</taxon>
    </lineage>
</organism>
<dbReference type="GO" id="GO:0003941">
    <property type="term" value="F:L-serine ammonia-lyase activity"/>
    <property type="evidence" value="ECO:0007669"/>
    <property type="project" value="TreeGrafter"/>
</dbReference>
<protein>
    <recommendedName>
        <fullName evidence="4">threonine ammonia-lyase</fullName>
        <ecNumber evidence="4">4.3.1.19</ecNumber>
    </recommendedName>
    <alternativeName>
        <fullName evidence="8">Threonine deaminase</fullName>
    </alternativeName>
</protein>
<sequence>MSVGTTRDEGARERQRGLVGLEAIERAARRLQGVVVRTPLVPFPMADPPLLIKPESLQPTGAFKLRGAYSALAALPEEARAAGVITHSSGNHAQAVAYAARAMGVPAVLVVPHTTPQVKVTACQALGAEIVFVEPTMEARTGTAERLAQAHGFALIPPFDDAQVIAGQGTVGLEIVEDAPDVEVVLVPVGGGGLISGIAAAIRALRPAAQVIGVEPTLAADARDSLRAGHPVEWAAERTSRTIADALRVQRVGDLPFAHIREYVDDIVTVGENEISTAMRRLAGEARLVAEPGGAVAVAAYLFHRDRLPVASAYVAVLSGGNVDPALLAGVLAPQADPLRPLG</sequence>
<dbReference type="PROSITE" id="PS00165">
    <property type="entry name" value="DEHYDRATASE_SER_THR"/>
    <property type="match status" value="1"/>
</dbReference>
<evidence type="ECO:0000256" key="6">
    <source>
        <dbReference type="ARBA" id="ARBA00023239"/>
    </source>
</evidence>
<dbReference type="EMBL" id="QLYX01000004">
    <property type="protein sequence ID" value="RAY15286.1"/>
    <property type="molecule type" value="Genomic_DNA"/>
</dbReference>
<comment type="cofactor">
    <cofactor evidence="2">
        <name>pyridoxal 5'-phosphate</name>
        <dbReference type="ChEBI" id="CHEBI:597326"/>
    </cofactor>
</comment>
<evidence type="ECO:0000259" key="9">
    <source>
        <dbReference type="Pfam" id="PF00291"/>
    </source>
</evidence>
<accession>A0A365H8J9</accession>
<comment type="caution">
    <text evidence="10">The sequence shown here is derived from an EMBL/GenBank/DDBJ whole genome shotgun (WGS) entry which is preliminary data.</text>
</comment>
<comment type="function">
    <text evidence="7">Catalyzes the anaerobic formation of alpha-ketobutyrate and ammonia from threonine in a two-step reaction. The first step involved a dehydration of threonine and a production of enamine intermediates (aminocrotonate), which tautomerizes to its imine form (iminobutyrate). Both intermediates are unstable and short-lived. The second step is the nonenzymatic hydrolysis of the enamine/imine intermediates to form 2-ketobutyrate and free ammonia. In the low water environment of the cell, the second step is accelerated by RidA.</text>
</comment>
<keyword evidence="5" id="KW-0663">Pyridoxal phosphate</keyword>
<dbReference type="GO" id="GO:0030170">
    <property type="term" value="F:pyridoxal phosphate binding"/>
    <property type="evidence" value="ECO:0007669"/>
    <property type="project" value="InterPro"/>
</dbReference>
<evidence type="ECO:0000256" key="3">
    <source>
        <dbReference type="ARBA" id="ARBA00010869"/>
    </source>
</evidence>
<feature type="domain" description="Tryptophan synthase beta chain-like PALP" evidence="9">
    <location>
        <begin position="35"/>
        <end position="320"/>
    </location>
</feature>
<evidence type="ECO:0000313" key="10">
    <source>
        <dbReference type="EMBL" id="RAY15286.1"/>
    </source>
</evidence>
<evidence type="ECO:0000313" key="11">
    <source>
        <dbReference type="Proteomes" id="UP000251891"/>
    </source>
</evidence>
<dbReference type="InterPro" id="IPR050147">
    <property type="entry name" value="Ser/Thr_Dehydratase"/>
</dbReference>
<dbReference type="Pfam" id="PF00291">
    <property type="entry name" value="PALP"/>
    <property type="match status" value="1"/>
</dbReference>
<comment type="catalytic activity">
    <reaction evidence="1">
        <text>L-threonine = 2-oxobutanoate + NH4(+)</text>
        <dbReference type="Rhea" id="RHEA:22108"/>
        <dbReference type="ChEBI" id="CHEBI:16763"/>
        <dbReference type="ChEBI" id="CHEBI:28938"/>
        <dbReference type="ChEBI" id="CHEBI:57926"/>
        <dbReference type="EC" id="4.3.1.19"/>
    </reaction>
</comment>
<dbReference type="OrthoDB" id="9811476at2"/>
<reference evidence="10 11" key="1">
    <citation type="submission" date="2018-06" db="EMBL/GenBank/DDBJ databases">
        <title>Actinomadura craniellae sp. nov. isolated from marine sponge Craniella sp.</title>
        <authorList>
            <person name="Li L."/>
            <person name="Xu Q.H."/>
            <person name="Lin H.W."/>
            <person name="Lu Y.H."/>
        </authorList>
    </citation>
    <scope>NUCLEOTIDE SEQUENCE [LARGE SCALE GENOMIC DNA]</scope>
    <source>
        <strain evidence="10 11">LHW63021</strain>
    </source>
</reference>
<dbReference type="GO" id="GO:0009097">
    <property type="term" value="P:isoleucine biosynthetic process"/>
    <property type="evidence" value="ECO:0007669"/>
    <property type="project" value="TreeGrafter"/>
</dbReference>
<dbReference type="SUPFAM" id="SSF53686">
    <property type="entry name" value="Tryptophan synthase beta subunit-like PLP-dependent enzymes"/>
    <property type="match status" value="1"/>
</dbReference>
<dbReference type="InterPro" id="IPR000634">
    <property type="entry name" value="Ser/Thr_deHydtase_PyrdxlP-BS"/>
</dbReference>
<dbReference type="CDD" id="cd01562">
    <property type="entry name" value="Thr-dehyd"/>
    <property type="match status" value="1"/>
</dbReference>
<dbReference type="PANTHER" id="PTHR48078">
    <property type="entry name" value="THREONINE DEHYDRATASE, MITOCHONDRIAL-RELATED"/>
    <property type="match status" value="1"/>
</dbReference>
<name>A0A365H8J9_9ACTN</name>
<evidence type="ECO:0000256" key="7">
    <source>
        <dbReference type="ARBA" id="ARBA00025527"/>
    </source>
</evidence>
<dbReference type="GO" id="GO:0006567">
    <property type="term" value="P:L-threonine catabolic process"/>
    <property type="evidence" value="ECO:0007669"/>
    <property type="project" value="TreeGrafter"/>
</dbReference>
<evidence type="ECO:0000256" key="8">
    <source>
        <dbReference type="ARBA" id="ARBA00031427"/>
    </source>
</evidence>
<dbReference type="GO" id="GO:0006565">
    <property type="term" value="P:L-serine catabolic process"/>
    <property type="evidence" value="ECO:0007669"/>
    <property type="project" value="TreeGrafter"/>
</dbReference>
<evidence type="ECO:0000256" key="5">
    <source>
        <dbReference type="ARBA" id="ARBA00022898"/>
    </source>
</evidence>
<dbReference type="Proteomes" id="UP000251891">
    <property type="component" value="Unassembled WGS sequence"/>
</dbReference>
<dbReference type="InterPro" id="IPR036052">
    <property type="entry name" value="TrpB-like_PALP_sf"/>
</dbReference>
<dbReference type="RefSeq" id="WP_111865909.1">
    <property type="nucleotide sequence ID" value="NZ_QLYX01000004.1"/>
</dbReference>
<dbReference type="EC" id="4.3.1.19" evidence="4"/>
<dbReference type="Gene3D" id="3.40.50.1100">
    <property type="match status" value="2"/>
</dbReference>
<dbReference type="InterPro" id="IPR001926">
    <property type="entry name" value="TrpB-like_PALP"/>
</dbReference>